<dbReference type="AlphaFoldDB" id="A0A1Y6C3A9"/>
<evidence type="ECO:0000256" key="6">
    <source>
        <dbReference type="ARBA" id="ARBA00023136"/>
    </source>
</evidence>
<evidence type="ECO:0000313" key="10">
    <source>
        <dbReference type="Proteomes" id="UP000192907"/>
    </source>
</evidence>
<reference evidence="10" key="1">
    <citation type="submission" date="2017-04" db="EMBL/GenBank/DDBJ databases">
        <authorList>
            <person name="Varghese N."/>
            <person name="Submissions S."/>
        </authorList>
    </citation>
    <scope>NUCLEOTIDE SEQUENCE [LARGE SCALE GENOMIC DNA]</scope>
    <source>
        <strain evidence="10">RKEM611</strain>
    </source>
</reference>
<dbReference type="OrthoDB" id="9798629at2"/>
<dbReference type="InterPro" id="IPR003400">
    <property type="entry name" value="ExbD"/>
</dbReference>
<evidence type="ECO:0000256" key="8">
    <source>
        <dbReference type="SAM" id="Phobius"/>
    </source>
</evidence>
<evidence type="ECO:0000256" key="1">
    <source>
        <dbReference type="ARBA" id="ARBA00004162"/>
    </source>
</evidence>
<evidence type="ECO:0000256" key="3">
    <source>
        <dbReference type="ARBA" id="ARBA00022475"/>
    </source>
</evidence>
<protein>
    <submittedName>
        <fullName evidence="9">Outer membrane transport energization protein ExbD</fullName>
    </submittedName>
</protein>
<name>A0A1Y6C3A9_9BACT</name>
<dbReference type="Proteomes" id="UP000192907">
    <property type="component" value="Unassembled WGS sequence"/>
</dbReference>
<evidence type="ECO:0000256" key="2">
    <source>
        <dbReference type="ARBA" id="ARBA00005811"/>
    </source>
</evidence>
<keyword evidence="10" id="KW-1185">Reference proteome</keyword>
<evidence type="ECO:0000256" key="4">
    <source>
        <dbReference type="ARBA" id="ARBA00022692"/>
    </source>
</evidence>
<dbReference type="GO" id="GO:0005886">
    <property type="term" value="C:plasma membrane"/>
    <property type="evidence" value="ECO:0007669"/>
    <property type="project" value="UniProtKB-SubCell"/>
</dbReference>
<comment type="subcellular location">
    <subcellularLocation>
        <location evidence="1">Cell membrane</location>
        <topology evidence="1">Single-pass membrane protein</topology>
    </subcellularLocation>
    <subcellularLocation>
        <location evidence="7">Cell membrane</location>
        <topology evidence="7">Single-pass type II membrane protein</topology>
    </subcellularLocation>
</comment>
<dbReference type="EMBL" id="FWZT01000012">
    <property type="protein sequence ID" value="SMF39597.1"/>
    <property type="molecule type" value="Genomic_DNA"/>
</dbReference>
<keyword evidence="4 7" id="KW-0812">Transmembrane</keyword>
<accession>A0A1Y6C3A9</accession>
<organism evidence="9 10">
    <name type="scientific">Pseudobacteriovorax antillogorgiicola</name>
    <dbReference type="NCBI Taxonomy" id="1513793"/>
    <lineage>
        <taxon>Bacteria</taxon>
        <taxon>Pseudomonadati</taxon>
        <taxon>Bdellovibrionota</taxon>
        <taxon>Oligoflexia</taxon>
        <taxon>Oligoflexales</taxon>
        <taxon>Pseudobacteriovoracaceae</taxon>
        <taxon>Pseudobacteriovorax</taxon>
    </lineage>
</organism>
<proteinExistence type="inferred from homology"/>
<dbReference type="GO" id="GO:0015031">
    <property type="term" value="P:protein transport"/>
    <property type="evidence" value="ECO:0007669"/>
    <property type="project" value="UniProtKB-KW"/>
</dbReference>
<dbReference type="Pfam" id="PF02472">
    <property type="entry name" value="ExbD"/>
    <property type="match status" value="1"/>
</dbReference>
<dbReference type="PANTHER" id="PTHR30558">
    <property type="entry name" value="EXBD MEMBRANE COMPONENT OF PMF-DRIVEN MACROMOLECULE IMPORT SYSTEM"/>
    <property type="match status" value="1"/>
</dbReference>
<gene>
    <name evidence="9" type="ORF">SAMN06296036_11219</name>
</gene>
<dbReference type="PANTHER" id="PTHR30558:SF7">
    <property type="entry name" value="TOL-PAL SYSTEM PROTEIN TOLR"/>
    <property type="match status" value="1"/>
</dbReference>
<keyword evidence="7" id="KW-0653">Protein transport</keyword>
<keyword evidence="6 8" id="KW-0472">Membrane</keyword>
<evidence type="ECO:0000313" key="9">
    <source>
        <dbReference type="EMBL" id="SMF39597.1"/>
    </source>
</evidence>
<keyword evidence="3" id="KW-1003">Cell membrane</keyword>
<dbReference type="RefSeq" id="WP_132320322.1">
    <property type="nucleotide sequence ID" value="NZ_FWZT01000012.1"/>
</dbReference>
<dbReference type="Gene3D" id="3.30.420.270">
    <property type="match status" value="1"/>
</dbReference>
<dbReference type="GO" id="GO:0022857">
    <property type="term" value="F:transmembrane transporter activity"/>
    <property type="evidence" value="ECO:0007669"/>
    <property type="project" value="InterPro"/>
</dbReference>
<evidence type="ECO:0000256" key="7">
    <source>
        <dbReference type="RuleBase" id="RU003879"/>
    </source>
</evidence>
<keyword evidence="7" id="KW-0813">Transport</keyword>
<dbReference type="STRING" id="1513793.SAMN06296036_11219"/>
<keyword evidence="5 8" id="KW-1133">Transmembrane helix</keyword>
<sequence length="136" mass="14398">MAGGADIDEEDGITDINVTPFVDVMLVLLIIFMVTANYINTPGIDLNLPEAETGAGLEQSQLTFTIDRNSVIYVDGKAVNEAGLASIVKSKKAEDPKIQATIAADQSTPHGAVIKLIDLVRKNGITDFAINVEAGQ</sequence>
<feature type="transmembrane region" description="Helical" evidence="8">
    <location>
        <begin position="20"/>
        <end position="39"/>
    </location>
</feature>
<evidence type="ECO:0000256" key="5">
    <source>
        <dbReference type="ARBA" id="ARBA00022989"/>
    </source>
</evidence>
<comment type="similarity">
    <text evidence="2 7">Belongs to the ExbD/TolR family.</text>
</comment>